<feature type="signal peptide" evidence="1">
    <location>
        <begin position="1"/>
        <end position="17"/>
    </location>
</feature>
<reference evidence="3" key="1">
    <citation type="submission" date="2018-02" db="EMBL/GenBank/DDBJ databases">
        <authorList>
            <person name="Clavel T."/>
            <person name="Strowig T."/>
        </authorList>
    </citation>
    <scope>NUCLEOTIDE SEQUENCE [LARGE SCALE GENOMIC DNA]</scope>
    <source>
        <strain evidence="3">DSM 103720</strain>
    </source>
</reference>
<gene>
    <name evidence="2" type="ORF">C5O23_05200</name>
</gene>
<keyword evidence="3" id="KW-1185">Reference proteome</keyword>
<name>A0A2V1IQH6_9BACT</name>
<comment type="caution">
    <text evidence="2">The sequence shown here is derived from an EMBL/GenBank/DDBJ whole genome shotgun (WGS) entry which is preliminary data.</text>
</comment>
<dbReference type="Proteomes" id="UP000244905">
    <property type="component" value="Unassembled WGS sequence"/>
</dbReference>
<evidence type="ECO:0000313" key="2">
    <source>
        <dbReference type="EMBL" id="PWB02827.1"/>
    </source>
</evidence>
<organism evidence="2 3">
    <name type="scientific">Duncaniella muris</name>
    <dbReference type="NCBI Taxonomy" id="2094150"/>
    <lineage>
        <taxon>Bacteria</taxon>
        <taxon>Pseudomonadati</taxon>
        <taxon>Bacteroidota</taxon>
        <taxon>Bacteroidia</taxon>
        <taxon>Bacteroidales</taxon>
        <taxon>Muribaculaceae</taxon>
        <taxon>Duncaniella</taxon>
    </lineage>
</organism>
<dbReference type="AlphaFoldDB" id="A0A2V1IQH6"/>
<evidence type="ECO:0008006" key="4">
    <source>
        <dbReference type="Google" id="ProtNLM"/>
    </source>
</evidence>
<accession>A0A2V1IQH6</accession>
<sequence>MKNFRISLLLLGSLAVASCSHLSKEARQIIGTYYNPELSQTEPVMQLRKDATCTVTAMKPGVLTYSVDGNWDVANDSLIIELTPGSIHFDGDSTLIGDIPTRVARKIISHNDFSLQLESGGVSYLFQRRNE</sequence>
<dbReference type="GeneID" id="82525739"/>
<dbReference type="RefSeq" id="WP_107031892.1">
    <property type="nucleotide sequence ID" value="NZ_CAJSYL010000010.1"/>
</dbReference>
<protein>
    <recommendedName>
        <fullName evidence="4">Lipocalin-like domain-containing protein</fullName>
    </recommendedName>
</protein>
<evidence type="ECO:0000313" key="3">
    <source>
        <dbReference type="Proteomes" id="UP000244905"/>
    </source>
</evidence>
<keyword evidence="1" id="KW-0732">Signal</keyword>
<proteinExistence type="predicted"/>
<feature type="chain" id="PRO_5016113022" description="Lipocalin-like domain-containing protein" evidence="1">
    <location>
        <begin position="18"/>
        <end position="131"/>
    </location>
</feature>
<dbReference type="EMBL" id="PUEC01000009">
    <property type="protein sequence ID" value="PWB02827.1"/>
    <property type="molecule type" value="Genomic_DNA"/>
</dbReference>
<dbReference type="PROSITE" id="PS51257">
    <property type="entry name" value="PROKAR_LIPOPROTEIN"/>
    <property type="match status" value="1"/>
</dbReference>
<evidence type="ECO:0000256" key="1">
    <source>
        <dbReference type="SAM" id="SignalP"/>
    </source>
</evidence>